<organism evidence="3 4">
    <name type="scientific">Candidatus Magnetobacterium bavaricum</name>
    <dbReference type="NCBI Taxonomy" id="29290"/>
    <lineage>
        <taxon>Bacteria</taxon>
        <taxon>Pseudomonadati</taxon>
        <taxon>Nitrospirota</taxon>
        <taxon>Thermodesulfovibrionia</taxon>
        <taxon>Thermodesulfovibrionales</taxon>
        <taxon>Candidatus Magnetobacteriaceae</taxon>
        <taxon>Candidatus Magnetobacterium</taxon>
    </lineage>
</organism>
<feature type="domain" description="DUF3696" evidence="1">
    <location>
        <begin position="332"/>
        <end position="383"/>
    </location>
</feature>
<dbReference type="PATRIC" id="fig|29290.4.peg.6262"/>
<reference evidence="3 4" key="1">
    <citation type="submission" date="2015-02" db="EMBL/GenBank/DDBJ databases">
        <title>Single-cell genomics of uncultivated deep-branching MTB reveals a conserved set of magnetosome genes.</title>
        <authorList>
            <person name="Kolinko S."/>
            <person name="Richter M."/>
            <person name="Glockner F.O."/>
            <person name="Brachmann A."/>
            <person name="Schuler D."/>
        </authorList>
    </citation>
    <scope>NUCLEOTIDE SEQUENCE [LARGE SCALE GENOMIC DNA]</scope>
    <source>
        <strain evidence="3">TM-1</strain>
    </source>
</reference>
<proteinExistence type="predicted"/>
<keyword evidence="3" id="KW-0067">ATP-binding</keyword>
<dbReference type="GO" id="GO:0016887">
    <property type="term" value="F:ATP hydrolysis activity"/>
    <property type="evidence" value="ECO:0007669"/>
    <property type="project" value="InterPro"/>
</dbReference>
<dbReference type="Gene3D" id="3.40.50.300">
    <property type="entry name" value="P-loop containing nucleotide triphosphate hydrolases"/>
    <property type="match status" value="2"/>
</dbReference>
<dbReference type="SUPFAM" id="SSF52540">
    <property type="entry name" value="P-loop containing nucleoside triphosphate hydrolases"/>
    <property type="match status" value="1"/>
</dbReference>
<gene>
    <name evidence="3" type="ORF">MBAV_004725</name>
</gene>
<dbReference type="InterPro" id="IPR027417">
    <property type="entry name" value="P-loop_NTPase"/>
</dbReference>
<keyword evidence="3" id="KW-0547">Nucleotide-binding</keyword>
<evidence type="ECO:0000259" key="2">
    <source>
        <dbReference type="Pfam" id="PF13304"/>
    </source>
</evidence>
<dbReference type="GO" id="GO:0005524">
    <property type="term" value="F:ATP binding"/>
    <property type="evidence" value="ECO:0007669"/>
    <property type="project" value="UniProtKB-KW"/>
</dbReference>
<dbReference type="PANTHER" id="PTHR43581">
    <property type="entry name" value="ATP/GTP PHOSPHATASE"/>
    <property type="match status" value="1"/>
</dbReference>
<accession>A0A0F3GQV1</accession>
<evidence type="ECO:0000313" key="3">
    <source>
        <dbReference type="EMBL" id="KJU83073.1"/>
    </source>
</evidence>
<dbReference type="AlphaFoldDB" id="A0A0F3GQV1"/>
<dbReference type="InterPro" id="IPR022532">
    <property type="entry name" value="DUF3696"/>
</dbReference>
<dbReference type="Pfam" id="PF13304">
    <property type="entry name" value="AAA_21"/>
    <property type="match status" value="1"/>
</dbReference>
<dbReference type="Pfam" id="PF12476">
    <property type="entry name" value="DUF3696"/>
    <property type="match status" value="1"/>
</dbReference>
<dbReference type="PIRSF" id="PIRSF034888">
    <property type="entry name" value="P-loop_UCP034888"/>
    <property type="match status" value="1"/>
</dbReference>
<dbReference type="PANTHER" id="PTHR43581:SF2">
    <property type="entry name" value="EXCINUCLEASE ATPASE SUBUNIT"/>
    <property type="match status" value="1"/>
</dbReference>
<protein>
    <submittedName>
        <fullName evidence="3">Putative P-loop ATP-binding protein</fullName>
    </submittedName>
</protein>
<sequence length="385" mass="43310">MISSLGLKNFKCFEDETLELSSLNLLAGLNGMGKSTAIQALLLLRQNYNAGTLRETEKLVLNGNLVNIGNTRDMLYANSKKREISIEIITETDLHAQWVWDAGEYKDNHIWGMWDGEEYVAYLRFKSLTVNKPQNGGRGIFELPLFRENFHYLSAERLGPRSFYEKPTHEILSKNQMGTQGEYTINYLNEYASKDIPIVALKHPLSKGLKLYEQVNAWLGEIRPGTSVNIRKNLDVNIVYASYRFIGTIGFRSANVGFGFSYILPVLVAILNSTPGSLIILENPEAHLHPMAQATMGRLFAIAASNGVQLIVETHSDHIINGVRVAVKEGVIEHNKVKILFFTGDVIEGKFVHYVLTPQIYPNGRLGDLPEGFLDEWGKQLLRII</sequence>
<comment type="caution">
    <text evidence="3">The sequence shown here is derived from an EMBL/GenBank/DDBJ whole genome shotgun (WGS) entry which is preliminary data.</text>
</comment>
<dbReference type="InterPro" id="IPR014592">
    <property type="entry name" value="P-loop_UCP034888"/>
</dbReference>
<dbReference type="InterPro" id="IPR051396">
    <property type="entry name" value="Bact_Antivir_Def_Nuclease"/>
</dbReference>
<feature type="domain" description="ATPase AAA-type core" evidence="2">
    <location>
        <begin position="23"/>
        <end position="321"/>
    </location>
</feature>
<keyword evidence="4" id="KW-1185">Reference proteome</keyword>
<dbReference type="Proteomes" id="UP000033423">
    <property type="component" value="Unassembled WGS sequence"/>
</dbReference>
<name>A0A0F3GQV1_9BACT</name>
<evidence type="ECO:0000259" key="1">
    <source>
        <dbReference type="Pfam" id="PF12476"/>
    </source>
</evidence>
<dbReference type="EMBL" id="LACI01002053">
    <property type="protein sequence ID" value="KJU83073.1"/>
    <property type="molecule type" value="Genomic_DNA"/>
</dbReference>
<evidence type="ECO:0000313" key="4">
    <source>
        <dbReference type="Proteomes" id="UP000033423"/>
    </source>
</evidence>
<dbReference type="InterPro" id="IPR003959">
    <property type="entry name" value="ATPase_AAA_core"/>
</dbReference>